<evidence type="ECO:0000256" key="7">
    <source>
        <dbReference type="RuleBase" id="RU363032"/>
    </source>
</evidence>
<comment type="caution">
    <text evidence="9">The sequence shown here is derived from an EMBL/GenBank/DDBJ whole genome shotgun (WGS) entry which is preliminary data.</text>
</comment>
<keyword evidence="3" id="KW-1003">Cell membrane</keyword>
<evidence type="ECO:0000259" key="8">
    <source>
        <dbReference type="PROSITE" id="PS50928"/>
    </source>
</evidence>
<feature type="transmembrane region" description="Helical" evidence="7">
    <location>
        <begin position="99"/>
        <end position="122"/>
    </location>
</feature>
<dbReference type="InterPro" id="IPR045621">
    <property type="entry name" value="BPD_transp_1_N"/>
</dbReference>
<evidence type="ECO:0000256" key="3">
    <source>
        <dbReference type="ARBA" id="ARBA00022475"/>
    </source>
</evidence>
<feature type="transmembrane region" description="Helical" evidence="7">
    <location>
        <begin position="182"/>
        <end position="201"/>
    </location>
</feature>
<evidence type="ECO:0000256" key="1">
    <source>
        <dbReference type="ARBA" id="ARBA00004651"/>
    </source>
</evidence>
<accession>A0ABP9H749</accession>
<dbReference type="PANTHER" id="PTHR43163:SF6">
    <property type="entry name" value="DIPEPTIDE TRANSPORT SYSTEM PERMEASE PROTEIN DPPB-RELATED"/>
    <property type="match status" value="1"/>
</dbReference>
<dbReference type="PROSITE" id="PS50928">
    <property type="entry name" value="ABC_TM1"/>
    <property type="match status" value="1"/>
</dbReference>
<sequence length="314" mass="32894">MIGFLARRLGWALPTLLGVSVIVFAIVKLIPGDPVATMAGPGASPATVADLRSRLGLDDPVPSQYLHWLGHALTGDLGRSIAHQQSAGPLVWDAFLNTAVLAGIAALMAVVLGVALGALGAIRPRGLIGRLCSGGSVVAVSLPQFSVAIVFIAYLALRTGWFPVTGMHAVGSDGLLDLLHHAFLPALTAALVPAGVIARLFRSSLLDVLAQDFVEALRARGLSERRILLHAVHNTLPSLMTVAGLQIGYLLGGVVFVETIFSWPGLGQLVYQSISARDMPVIQAGVLVSAVVLVLLNVLVDALHALLDPRLRTR</sequence>
<keyword evidence="2 7" id="KW-0813">Transport</keyword>
<keyword evidence="10" id="KW-1185">Reference proteome</keyword>
<feature type="transmembrane region" description="Helical" evidence="7">
    <location>
        <begin position="134"/>
        <end position="157"/>
    </location>
</feature>
<dbReference type="Pfam" id="PF00528">
    <property type="entry name" value="BPD_transp_1"/>
    <property type="match status" value="1"/>
</dbReference>
<feature type="transmembrane region" description="Helical" evidence="7">
    <location>
        <begin position="235"/>
        <end position="261"/>
    </location>
</feature>
<keyword evidence="5 7" id="KW-1133">Transmembrane helix</keyword>
<name>A0ABP9H749_9ACTN</name>
<evidence type="ECO:0000256" key="5">
    <source>
        <dbReference type="ARBA" id="ARBA00022989"/>
    </source>
</evidence>
<dbReference type="EMBL" id="BAABHS010000008">
    <property type="protein sequence ID" value="GAA4962737.1"/>
    <property type="molecule type" value="Genomic_DNA"/>
</dbReference>
<feature type="transmembrane region" description="Helical" evidence="7">
    <location>
        <begin position="281"/>
        <end position="307"/>
    </location>
</feature>
<evidence type="ECO:0000313" key="10">
    <source>
        <dbReference type="Proteomes" id="UP001500466"/>
    </source>
</evidence>
<dbReference type="Proteomes" id="UP001500466">
    <property type="component" value="Unassembled WGS sequence"/>
</dbReference>
<dbReference type="InterPro" id="IPR035906">
    <property type="entry name" value="MetI-like_sf"/>
</dbReference>
<dbReference type="Pfam" id="PF19300">
    <property type="entry name" value="BPD_transp_1_N"/>
    <property type="match status" value="1"/>
</dbReference>
<protein>
    <submittedName>
        <fullName evidence="9">ABC transporter permease</fullName>
    </submittedName>
</protein>
<evidence type="ECO:0000256" key="2">
    <source>
        <dbReference type="ARBA" id="ARBA00022448"/>
    </source>
</evidence>
<proteinExistence type="inferred from homology"/>
<gene>
    <name evidence="9" type="ORF">GCM10023205_28180</name>
</gene>
<evidence type="ECO:0000313" key="9">
    <source>
        <dbReference type="EMBL" id="GAA4962737.1"/>
    </source>
</evidence>
<dbReference type="Gene3D" id="1.10.3720.10">
    <property type="entry name" value="MetI-like"/>
    <property type="match status" value="1"/>
</dbReference>
<dbReference type="SUPFAM" id="SSF161098">
    <property type="entry name" value="MetI-like"/>
    <property type="match status" value="1"/>
</dbReference>
<reference evidence="10" key="1">
    <citation type="journal article" date="2019" name="Int. J. Syst. Evol. Microbiol.">
        <title>The Global Catalogue of Microorganisms (GCM) 10K type strain sequencing project: providing services to taxonomists for standard genome sequencing and annotation.</title>
        <authorList>
            <consortium name="The Broad Institute Genomics Platform"/>
            <consortium name="The Broad Institute Genome Sequencing Center for Infectious Disease"/>
            <person name="Wu L."/>
            <person name="Ma J."/>
        </authorList>
    </citation>
    <scope>NUCLEOTIDE SEQUENCE [LARGE SCALE GENOMIC DNA]</scope>
    <source>
        <strain evidence="10">JCM 17986</strain>
    </source>
</reference>
<feature type="domain" description="ABC transmembrane type-1" evidence="8">
    <location>
        <begin position="95"/>
        <end position="300"/>
    </location>
</feature>
<keyword evidence="6 7" id="KW-0472">Membrane</keyword>
<feature type="transmembrane region" description="Helical" evidence="7">
    <location>
        <begin position="12"/>
        <end position="30"/>
    </location>
</feature>
<dbReference type="PANTHER" id="PTHR43163">
    <property type="entry name" value="DIPEPTIDE TRANSPORT SYSTEM PERMEASE PROTEIN DPPB-RELATED"/>
    <property type="match status" value="1"/>
</dbReference>
<dbReference type="InterPro" id="IPR000515">
    <property type="entry name" value="MetI-like"/>
</dbReference>
<evidence type="ECO:0000256" key="6">
    <source>
        <dbReference type="ARBA" id="ARBA00023136"/>
    </source>
</evidence>
<comment type="subcellular location">
    <subcellularLocation>
        <location evidence="1 7">Cell membrane</location>
        <topology evidence="1 7">Multi-pass membrane protein</topology>
    </subcellularLocation>
</comment>
<dbReference type="RefSeq" id="WP_345675766.1">
    <property type="nucleotide sequence ID" value="NZ_BAABHS010000008.1"/>
</dbReference>
<organism evidence="9 10">
    <name type="scientific">Yinghuangia aomiensis</name>
    <dbReference type="NCBI Taxonomy" id="676205"/>
    <lineage>
        <taxon>Bacteria</taxon>
        <taxon>Bacillati</taxon>
        <taxon>Actinomycetota</taxon>
        <taxon>Actinomycetes</taxon>
        <taxon>Kitasatosporales</taxon>
        <taxon>Streptomycetaceae</taxon>
        <taxon>Yinghuangia</taxon>
    </lineage>
</organism>
<comment type="similarity">
    <text evidence="7">Belongs to the binding-protein-dependent transport system permease family.</text>
</comment>
<keyword evidence="4 7" id="KW-0812">Transmembrane</keyword>
<evidence type="ECO:0000256" key="4">
    <source>
        <dbReference type="ARBA" id="ARBA00022692"/>
    </source>
</evidence>
<dbReference type="CDD" id="cd06261">
    <property type="entry name" value="TM_PBP2"/>
    <property type="match status" value="1"/>
</dbReference>